<protein>
    <recommendedName>
        <fullName evidence="3">STAS domain-containing protein</fullName>
    </recommendedName>
</protein>
<sequence length="94" mass="10542">MAMNFKIFQLKSKSSVHLTLDGDFDGTSAHELINTLKACGPDVDQVFINTNRLKSVHPFGQVVLFRNLSGACGRCRNLVFIGNHGRRLSRPWIQ</sequence>
<dbReference type="EMBL" id="AP021874">
    <property type="protein sequence ID" value="BBO68805.1"/>
    <property type="molecule type" value="Genomic_DNA"/>
</dbReference>
<evidence type="ECO:0000313" key="2">
    <source>
        <dbReference type="Proteomes" id="UP000427906"/>
    </source>
</evidence>
<dbReference type="AlphaFoldDB" id="A0A5K7YKA2"/>
<name>A0A5K7YKA2_9BACT</name>
<dbReference type="RefSeq" id="WP_155316918.1">
    <property type="nucleotide sequence ID" value="NZ_AP021874.1"/>
</dbReference>
<evidence type="ECO:0008006" key="3">
    <source>
        <dbReference type="Google" id="ProtNLM"/>
    </source>
</evidence>
<accession>A0A5K7YKA2</accession>
<proteinExistence type="predicted"/>
<reference evidence="1 2" key="1">
    <citation type="submission" date="2019-11" db="EMBL/GenBank/DDBJ databases">
        <title>Comparative genomics of hydrocarbon-degrading Desulfosarcina strains.</title>
        <authorList>
            <person name="Watanabe M."/>
            <person name="Kojima H."/>
            <person name="Fukui M."/>
        </authorList>
    </citation>
    <scope>NUCLEOTIDE SEQUENCE [LARGE SCALE GENOMIC DNA]</scope>
    <source>
        <strain evidence="1 2">PL12</strain>
    </source>
</reference>
<gene>
    <name evidence="1" type="ORF">DSCA_27350</name>
</gene>
<organism evidence="1 2">
    <name type="scientific">Desulfosarcina alkanivorans</name>
    <dbReference type="NCBI Taxonomy" id="571177"/>
    <lineage>
        <taxon>Bacteria</taxon>
        <taxon>Pseudomonadati</taxon>
        <taxon>Thermodesulfobacteriota</taxon>
        <taxon>Desulfobacteria</taxon>
        <taxon>Desulfobacterales</taxon>
        <taxon>Desulfosarcinaceae</taxon>
        <taxon>Desulfosarcina</taxon>
    </lineage>
</organism>
<keyword evidence="2" id="KW-1185">Reference proteome</keyword>
<dbReference type="OrthoDB" id="5459827at2"/>
<dbReference type="Proteomes" id="UP000427906">
    <property type="component" value="Chromosome"/>
</dbReference>
<evidence type="ECO:0000313" key="1">
    <source>
        <dbReference type="EMBL" id="BBO68805.1"/>
    </source>
</evidence>
<dbReference type="KEGG" id="dalk:DSCA_27350"/>